<dbReference type="SMART" id="SM00355">
    <property type="entry name" value="ZnF_C2H2"/>
    <property type="match status" value="9"/>
</dbReference>
<dbReference type="GO" id="GO:0005634">
    <property type="term" value="C:nucleus"/>
    <property type="evidence" value="ECO:0007669"/>
    <property type="project" value="UniProtKB-SubCell"/>
</dbReference>
<evidence type="ECO:0000256" key="1">
    <source>
        <dbReference type="ARBA" id="ARBA00004123"/>
    </source>
</evidence>
<dbReference type="Proteomes" id="UP000008909">
    <property type="component" value="Unassembled WGS sequence"/>
</dbReference>
<dbReference type="FunFam" id="3.30.160.60:FF:002343">
    <property type="entry name" value="Zinc finger protein 33A"/>
    <property type="match status" value="1"/>
</dbReference>
<dbReference type="InterPro" id="IPR013087">
    <property type="entry name" value="Znf_C2H2_type"/>
</dbReference>
<dbReference type="SUPFAM" id="SSF57667">
    <property type="entry name" value="beta-beta-alpha zinc fingers"/>
    <property type="match status" value="3"/>
</dbReference>
<keyword evidence="15" id="KW-1185">Reference proteome</keyword>
<organism evidence="14 15">
    <name type="scientific">Clonorchis sinensis</name>
    <name type="common">Chinese liver fluke</name>
    <dbReference type="NCBI Taxonomy" id="79923"/>
    <lineage>
        <taxon>Eukaryota</taxon>
        <taxon>Metazoa</taxon>
        <taxon>Spiralia</taxon>
        <taxon>Lophotrochozoa</taxon>
        <taxon>Platyhelminthes</taxon>
        <taxon>Trematoda</taxon>
        <taxon>Digenea</taxon>
        <taxon>Opisthorchiida</taxon>
        <taxon>Opisthorchiata</taxon>
        <taxon>Opisthorchiidae</taxon>
        <taxon>Clonorchis</taxon>
    </lineage>
</organism>
<evidence type="ECO:0000256" key="9">
    <source>
        <dbReference type="ARBA" id="ARBA00023163"/>
    </source>
</evidence>
<reference key="2">
    <citation type="submission" date="2011-10" db="EMBL/GenBank/DDBJ databases">
        <title>The genome and transcriptome sequence of Clonorchis sinensis provide insights into the carcinogenic liver fluke.</title>
        <authorList>
            <person name="Wang X."/>
            <person name="Huang Y."/>
            <person name="Chen W."/>
            <person name="Liu H."/>
            <person name="Guo L."/>
            <person name="Chen Y."/>
            <person name="Luo F."/>
            <person name="Zhou W."/>
            <person name="Sun J."/>
            <person name="Mao Q."/>
            <person name="Liang P."/>
            <person name="Zhou C."/>
            <person name="Tian Y."/>
            <person name="Men J."/>
            <person name="Lv X."/>
            <person name="Huang L."/>
            <person name="Zhou J."/>
            <person name="Hu Y."/>
            <person name="Li R."/>
            <person name="Zhang F."/>
            <person name="Lei H."/>
            <person name="Li X."/>
            <person name="Hu X."/>
            <person name="Liang C."/>
            <person name="Xu J."/>
            <person name="Wu Z."/>
            <person name="Yu X."/>
        </authorList>
    </citation>
    <scope>NUCLEOTIDE SEQUENCE</scope>
    <source>
        <strain>Henan</strain>
    </source>
</reference>
<accession>H2KNP6</accession>
<evidence type="ECO:0000256" key="2">
    <source>
        <dbReference type="ARBA" id="ARBA00006991"/>
    </source>
</evidence>
<keyword evidence="4" id="KW-0677">Repeat</keyword>
<dbReference type="EMBL" id="DF142844">
    <property type="protein sequence ID" value="GAA28164.2"/>
    <property type="molecule type" value="Genomic_DNA"/>
</dbReference>
<evidence type="ECO:0000256" key="6">
    <source>
        <dbReference type="ARBA" id="ARBA00022833"/>
    </source>
</evidence>
<evidence type="ECO:0000313" key="15">
    <source>
        <dbReference type="Proteomes" id="UP000008909"/>
    </source>
</evidence>
<keyword evidence="7" id="KW-0805">Transcription regulation</keyword>
<evidence type="ECO:0000256" key="8">
    <source>
        <dbReference type="ARBA" id="ARBA00023125"/>
    </source>
</evidence>
<feature type="region of interest" description="Disordered" evidence="12">
    <location>
        <begin position="50"/>
        <end position="70"/>
    </location>
</feature>
<keyword evidence="6" id="KW-0862">Zinc</keyword>
<dbReference type="InterPro" id="IPR052795">
    <property type="entry name" value="RREB1"/>
</dbReference>
<reference evidence="14" key="1">
    <citation type="journal article" date="2011" name="Genome Biol.">
        <title>The draft genome of the carcinogenic human liver fluke Clonorchis sinensis.</title>
        <authorList>
            <person name="Wang X."/>
            <person name="Chen W."/>
            <person name="Huang Y."/>
            <person name="Sun J."/>
            <person name="Men J."/>
            <person name="Liu H."/>
            <person name="Luo F."/>
            <person name="Guo L."/>
            <person name="Lv X."/>
            <person name="Deng C."/>
            <person name="Zhou C."/>
            <person name="Fan Y."/>
            <person name="Li X."/>
            <person name="Huang L."/>
            <person name="Hu Y."/>
            <person name="Liang C."/>
            <person name="Hu X."/>
            <person name="Xu J."/>
            <person name="Yu X."/>
        </authorList>
    </citation>
    <scope>NUCLEOTIDE SEQUENCE [LARGE SCALE GENOMIC DNA]</scope>
    <source>
        <strain evidence="14">Henan</strain>
    </source>
</reference>
<keyword evidence="9" id="KW-0804">Transcription</keyword>
<dbReference type="PROSITE" id="PS00028">
    <property type="entry name" value="ZINC_FINGER_C2H2_1"/>
    <property type="match status" value="7"/>
</dbReference>
<feature type="domain" description="C2H2-type" evidence="13">
    <location>
        <begin position="1369"/>
        <end position="1396"/>
    </location>
</feature>
<evidence type="ECO:0000259" key="13">
    <source>
        <dbReference type="PROSITE" id="PS50157"/>
    </source>
</evidence>
<keyword evidence="10" id="KW-0539">Nucleus</keyword>
<dbReference type="PANTHER" id="PTHR46451:SF1">
    <property type="entry name" value="RAS-RESPONSIVE ELEMENT-BINDING PROTEIN 1"/>
    <property type="match status" value="1"/>
</dbReference>
<dbReference type="PANTHER" id="PTHR46451">
    <property type="entry name" value="RAS-RESPONSIVE ELEMENT-BINDING PROTEIN 1"/>
    <property type="match status" value="1"/>
</dbReference>
<sequence length="1417" mass="156544">MAAGHRKGATAERYGKFAKSVLALMLKSGNEQKTRKSHWESCLIAQSEQNSLNCGEETSQAPPKSTTVSQQETITSTASANITMDPTMSTLLLPNMYFAQNFLDLRDRTGEKSQNPIPKTTIIGTSNRSIYRAEYDRFSPITQTTLPWFFFFIKLLSNDLFSSLQKYNGPIGWDAADSGNVGQNQPNKGQRTSSDDLFSPTFAAIVRQSFQQGDSLSLTEDYSQGAGRHSTSTPLTTRDSSDLPTTGTMPTISPTNCDSLDRIPDVVTPHIGLFGSAPKLDISVDPANTIVDTIVSAPVSGSVAFNPQTYLSTQTCRSSELEEQYAGGSHSDSELNLSSDSARRRNREDIKIQPYALRGSVEVFRCPLCEKDEIFSRGQLTHHLQEHQSHFKRDDYKHVCCFCFSELSSNSSLERHLLTHTNHRPFNCFYCDKAFTTNGNLSRHVRTSHQVKLDSSVTEMAIETSGSTAPWNPISKVIPSATDLSLKPEVPTPQPFCPNSTDTSSSFRTIDPHNDGAVPDTSNLSSAGLIASFPVIPSNFSVVSQLPFLNPFMAQELNVPCPATPNMLNVVNSINILCQKQEVYSKSIAASTKDNAINLDRPNCSIAGPEYLQPAKIFQWLMEQRMQTFNEVKDVGDAREASLTGSPRLFLEDKTQKTSRHTNAGSRNFHPGNLSVKEPLSTDVLFTQNDNLSERRSPAMINRKEDTVSLPQIRGFTFLLIVISHGLTILASAEPQTGLRVMNSTNLIRHRKRKPDVTAFWEGVSGLYGAVPSTYSSQFPNSLENMPKGEDENVCKALRDTFESDSKPLVFTSGSPAVSKSQLEVQQNTESCFMENDIPEVLDLSIRRVSRAEEGAISGSIACYQLLPTGIQRVEDSILIMNAVCNQLSPTPQPYNTQTVSSASSANLLGQNLLTHLEDIPLDFSGAHHTTPQQNLPLSATISAEQITFQAGRIPLKSLPAIARAAIPYVHKKNSYKDAPKLITCPIPGCTQKFPWNSSLKRHILTHTPHKPFACTRCTKSFSTKSNRERHMERVHQVSLKRQRQRIQSHLAGTSSEHRSDSSLFCSDSICGSLNQDRADGSRSSGMEELREDEILSMNSNEKQAEDISNTLLIRAGDPKVEPNPERLYTAALVAAAVACRSGTNGLLSPDDGDASTDYLLPASVLKTALGRTSKRYRKQQTPATVHSPANGPATPLSPMVPMKQECQFEVIEPAMDLSLRSPLALAVQPNVQCPVCLVQVAPRQFRRHFQLHQSENPLFRCHLCQRSFRDRLETLIHWSSAHANEWGRFVNNLGIKGGGPAEALTFAFNANTELMVDQELNSDASKLTGLGEGGIDLRYVACCVCLHRFGSQQDLQRHMRSHTGERPYVCPECGKEFSLKHSMHRHYRVHLKQNNQSPIQKDKLSPNIVQTPPTSS</sequence>
<evidence type="ECO:0000313" key="14">
    <source>
        <dbReference type="EMBL" id="GAA28164.2"/>
    </source>
</evidence>
<feature type="region of interest" description="Disordered" evidence="12">
    <location>
        <begin position="220"/>
        <end position="257"/>
    </location>
</feature>
<gene>
    <name evidence="14" type="ORF">CLF_100542</name>
</gene>
<evidence type="ECO:0000256" key="5">
    <source>
        <dbReference type="ARBA" id="ARBA00022771"/>
    </source>
</evidence>
<keyword evidence="8" id="KW-0238">DNA-binding</keyword>
<evidence type="ECO:0000256" key="4">
    <source>
        <dbReference type="ARBA" id="ARBA00022737"/>
    </source>
</evidence>
<feature type="domain" description="C2H2-type" evidence="13">
    <location>
        <begin position="983"/>
        <end position="1012"/>
    </location>
</feature>
<comment type="similarity">
    <text evidence="2">Belongs to the krueppel C2H2-type zinc-finger protein family.</text>
</comment>
<evidence type="ECO:0000256" key="3">
    <source>
        <dbReference type="ARBA" id="ARBA00022723"/>
    </source>
</evidence>
<feature type="domain" description="C2H2-type" evidence="13">
    <location>
        <begin position="398"/>
        <end position="425"/>
    </location>
</feature>
<feature type="domain" description="C2H2-type" evidence="13">
    <location>
        <begin position="1013"/>
        <end position="1036"/>
    </location>
</feature>
<dbReference type="GO" id="GO:0008270">
    <property type="term" value="F:zinc ion binding"/>
    <property type="evidence" value="ECO:0007669"/>
    <property type="project" value="UniProtKB-KW"/>
</dbReference>
<evidence type="ECO:0000256" key="7">
    <source>
        <dbReference type="ARBA" id="ARBA00023015"/>
    </source>
</evidence>
<dbReference type="InterPro" id="IPR036236">
    <property type="entry name" value="Znf_C2H2_sf"/>
</dbReference>
<dbReference type="Gene3D" id="3.30.160.60">
    <property type="entry name" value="Classic Zinc Finger"/>
    <property type="match status" value="6"/>
</dbReference>
<feature type="region of interest" description="Disordered" evidence="12">
    <location>
        <begin position="324"/>
        <end position="344"/>
    </location>
</feature>
<name>H2KNP6_CLOSI</name>
<feature type="compositionally biased region" description="Polar residues" evidence="12">
    <location>
        <begin position="1408"/>
        <end position="1417"/>
    </location>
</feature>
<dbReference type="GO" id="GO:0001228">
    <property type="term" value="F:DNA-binding transcription activator activity, RNA polymerase II-specific"/>
    <property type="evidence" value="ECO:0007669"/>
    <property type="project" value="TreeGrafter"/>
</dbReference>
<keyword evidence="3" id="KW-0479">Metal-binding</keyword>
<evidence type="ECO:0000256" key="11">
    <source>
        <dbReference type="PROSITE-ProRule" id="PRU00042"/>
    </source>
</evidence>
<dbReference type="Pfam" id="PF00096">
    <property type="entry name" value="zf-C2H2"/>
    <property type="match status" value="3"/>
</dbReference>
<protein>
    <submittedName>
        <fullName evidence="14">Ras-responsive element-binding protein 1</fullName>
    </submittedName>
</protein>
<comment type="subcellular location">
    <subcellularLocation>
        <location evidence="1">Nucleus</location>
    </subcellularLocation>
</comment>
<feature type="region of interest" description="Disordered" evidence="12">
    <location>
        <begin position="1394"/>
        <end position="1417"/>
    </location>
</feature>
<dbReference type="GO" id="GO:0000978">
    <property type="term" value="F:RNA polymerase II cis-regulatory region sequence-specific DNA binding"/>
    <property type="evidence" value="ECO:0007669"/>
    <property type="project" value="TreeGrafter"/>
</dbReference>
<dbReference type="PROSITE" id="PS50157">
    <property type="entry name" value="ZINC_FINGER_C2H2_2"/>
    <property type="match status" value="7"/>
</dbReference>
<keyword evidence="5 11" id="KW-0863">Zinc-finger</keyword>
<evidence type="ECO:0000256" key="12">
    <source>
        <dbReference type="SAM" id="MobiDB-lite"/>
    </source>
</evidence>
<feature type="domain" description="C2H2-type" evidence="13">
    <location>
        <begin position="1341"/>
        <end position="1368"/>
    </location>
</feature>
<proteinExistence type="inferred from homology"/>
<feature type="domain" description="C2H2-type" evidence="13">
    <location>
        <begin position="426"/>
        <end position="449"/>
    </location>
</feature>
<feature type="compositionally biased region" description="Polar residues" evidence="12">
    <location>
        <begin position="229"/>
        <end position="257"/>
    </location>
</feature>
<evidence type="ECO:0000256" key="10">
    <source>
        <dbReference type="ARBA" id="ARBA00023242"/>
    </source>
</evidence>
<dbReference type="FunFam" id="3.30.160.60:FF:000100">
    <property type="entry name" value="Zinc finger 45-like"/>
    <property type="match status" value="1"/>
</dbReference>
<feature type="domain" description="C2H2-type" evidence="13">
    <location>
        <begin position="1260"/>
        <end position="1288"/>
    </location>
</feature>
<feature type="region of interest" description="Disordered" evidence="12">
    <location>
        <begin position="1174"/>
        <end position="1198"/>
    </location>
</feature>
<dbReference type="FunFam" id="3.30.160.60:FF:000075">
    <property type="entry name" value="Putative zinc finger protein 536"/>
    <property type="match status" value="1"/>
</dbReference>